<dbReference type="InterPro" id="IPR006121">
    <property type="entry name" value="HMA_dom"/>
</dbReference>
<dbReference type="AlphaFoldDB" id="A0A9D2M0G0"/>
<protein>
    <submittedName>
        <fullName evidence="2">Heavy-metal-associated domain-containing protein</fullName>
    </submittedName>
</protein>
<feature type="domain" description="HMA" evidence="1">
    <location>
        <begin position="52"/>
        <end position="116"/>
    </location>
</feature>
<dbReference type="PROSITE" id="PS50846">
    <property type="entry name" value="HMA_2"/>
    <property type="match status" value="1"/>
</dbReference>
<dbReference type="Pfam" id="PF00403">
    <property type="entry name" value="HMA"/>
    <property type="match status" value="1"/>
</dbReference>
<dbReference type="SUPFAM" id="SSF55008">
    <property type="entry name" value="HMA, heavy metal-associated domain"/>
    <property type="match status" value="1"/>
</dbReference>
<reference evidence="2" key="2">
    <citation type="submission" date="2021-04" db="EMBL/GenBank/DDBJ databases">
        <authorList>
            <person name="Gilroy R."/>
        </authorList>
    </citation>
    <scope>NUCLEOTIDE SEQUENCE</scope>
    <source>
        <strain evidence="2">ChiBcolR8-3208</strain>
    </source>
</reference>
<accession>A0A9D2M0G0</accession>
<evidence type="ECO:0000313" key="3">
    <source>
        <dbReference type="Proteomes" id="UP000824214"/>
    </source>
</evidence>
<dbReference type="Proteomes" id="UP000824214">
    <property type="component" value="Unassembled WGS sequence"/>
</dbReference>
<dbReference type="InterPro" id="IPR036163">
    <property type="entry name" value="HMA_dom_sf"/>
</dbReference>
<gene>
    <name evidence="2" type="ORF">H9942_09555</name>
</gene>
<name>A0A9D2M0G0_9FIRM</name>
<comment type="caution">
    <text evidence="2">The sequence shown here is derived from an EMBL/GenBank/DDBJ whole genome shotgun (WGS) entry which is preliminary data.</text>
</comment>
<evidence type="ECO:0000259" key="1">
    <source>
        <dbReference type="PROSITE" id="PS50846"/>
    </source>
</evidence>
<dbReference type="EMBL" id="DWXZ01000207">
    <property type="protein sequence ID" value="HJB38294.1"/>
    <property type="molecule type" value="Genomic_DNA"/>
</dbReference>
<reference evidence="2" key="1">
    <citation type="journal article" date="2021" name="PeerJ">
        <title>Extensive microbial diversity within the chicken gut microbiome revealed by metagenomics and culture.</title>
        <authorList>
            <person name="Gilroy R."/>
            <person name="Ravi A."/>
            <person name="Getino M."/>
            <person name="Pursley I."/>
            <person name="Horton D.L."/>
            <person name="Alikhan N.F."/>
            <person name="Baker D."/>
            <person name="Gharbi K."/>
            <person name="Hall N."/>
            <person name="Watson M."/>
            <person name="Adriaenssens E.M."/>
            <person name="Foster-Nyarko E."/>
            <person name="Jarju S."/>
            <person name="Secka A."/>
            <person name="Antonio M."/>
            <person name="Oren A."/>
            <person name="Chaudhuri R.R."/>
            <person name="La Ragione R."/>
            <person name="Hildebrand F."/>
            <person name="Pallen M.J."/>
        </authorList>
    </citation>
    <scope>NUCLEOTIDE SEQUENCE</scope>
    <source>
        <strain evidence="2">ChiBcolR8-3208</strain>
    </source>
</reference>
<organism evidence="2 3">
    <name type="scientific">Candidatus Acutalibacter ornithocaccae</name>
    <dbReference type="NCBI Taxonomy" id="2838416"/>
    <lineage>
        <taxon>Bacteria</taxon>
        <taxon>Bacillati</taxon>
        <taxon>Bacillota</taxon>
        <taxon>Clostridia</taxon>
        <taxon>Eubacteriales</taxon>
        <taxon>Acutalibacteraceae</taxon>
        <taxon>Acutalibacter</taxon>
    </lineage>
</organism>
<sequence>MPTVLICLALLLIVVFSVRSYLKKLKTGCCGSGGDQVKRVRPGDRDVSHYPYAKVVRVEGMHCQNCARRVENAFNAKEGFYAKVDLGKKTALVRSKREVPDEELKQVVRGLGYSPVAVEPA</sequence>
<dbReference type="CDD" id="cd00371">
    <property type="entry name" value="HMA"/>
    <property type="match status" value="1"/>
</dbReference>
<proteinExistence type="predicted"/>
<dbReference type="GO" id="GO:0046872">
    <property type="term" value="F:metal ion binding"/>
    <property type="evidence" value="ECO:0007669"/>
    <property type="project" value="InterPro"/>
</dbReference>
<dbReference type="Gene3D" id="3.30.70.100">
    <property type="match status" value="1"/>
</dbReference>
<evidence type="ECO:0000313" key="2">
    <source>
        <dbReference type="EMBL" id="HJB38294.1"/>
    </source>
</evidence>